<name>A0A6G1I151_9PEZI</name>
<proteinExistence type="predicted"/>
<organism evidence="1 2">
    <name type="scientific">Trichodelitschia bisporula</name>
    <dbReference type="NCBI Taxonomy" id="703511"/>
    <lineage>
        <taxon>Eukaryota</taxon>
        <taxon>Fungi</taxon>
        <taxon>Dikarya</taxon>
        <taxon>Ascomycota</taxon>
        <taxon>Pezizomycotina</taxon>
        <taxon>Dothideomycetes</taxon>
        <taxon>Dothideomycetes incertae sedis</taxon>
        <taxon>Phaeotrichales</taxon>
        <taxon>Phaeotrichaceae</taxon>
        <taxon>Trichodelitschia</taxon>
    </lineage>
</organism>
<dbReference type="EMBL" id="ML996692">
    <property type="protein sequence ID" value="KAF2401982.1"/>
    <property type="molecule type" value="Genomic_DNA"/>
</dbReference>
<keyword evidence="2" id="KW-1185">Reference proteome</keyword>
<sequence length="110" mass="12151">MAGVRRDVRRARISLSGLVITQASPGQGKKAWRRPKKSERALQLARHRDAARFHQKSPIPRGGQGQAPETALMRLLRFVCMSESGKQQVLLSVCCVAWDAPVRGFSLDSA</sequence>
<dbReference type="Proteomes" id="UP000799640">
    <property type="component" value="Unassembled WGS sequence"/>
</dbReference>
<reference evidence="1" key="1">
    <citation type="journal article" date="2020" name="Stud. Mycol.">
        <title>101 Dothideomycetes genomes: a test case for predicting lifestyles and emergence of pathogens.</title>
        <authorList>
            <person name="Haridas S."/>
            <person name="Albert R."/>
            <person name="Binder M."/>
            <person name="Bloem J."/>
            <person name="Labutti K."/>
            <person name="Salamov A."/>
            <person name="Andreopoulos B."/>
            <person name="Baker S."/>
            <person name="Barry K."/>
            <person name="Bills G."/>
            <person name="Bluhm B."/>
            <person name="Cannon C."/>
            <person name="Castanera R."/>
            <person name="Culley D."/>
            <person name="Daum C."/>
            <person name="Ezra D."/>
            <person name="Gonzalez J."/>
            <person name="Henrissat B."/>
            <person name="Kuo A."/>
            <person name="Liang C."/>
            <person name="Lipzen A."/>
            <person name="Lutzoni F."/>
            <person name="Magnuson J."/>
            <person name="Mondo S."/>
            <person name="Nolan M."/>
            <person name="Ohm R."/>
            <person name="Pangilinan J."/>
            <person name="Park H.-J."/>
            <person name="Ramirez L."/>
            <person name="Alfaro M."/>
            <person name="Sun H."/>
            <person name="Tritt A."/>
            <person name="Yoshinaga Y."/>
            <person name="Zwiers L.-H."/>
            <person name="Turgeon B."/>
            <person name="Goodwin S."/>
            <person name="Spatafora J."/>
            <person name="Crous P."/>
            <person name="Grigoriev I."/>
        </authorList>
    </citation>
    <scope>NUCLEOTIDE SEQUENCE</scope>
    <source>
        <strain evidence="1">CBS 262.69</strain>
    </source>
</reference>
<gene>
    <name evidence="1" type="ORF">EJ06DRAFT_370827</name>
</gene>
<accession>A0A6G1I151</accession>
<evidence type="ECO:0000313" key="1">
    <source>
        <dbReference type="EMBL" id="KAF2401982.1"/>
    </source>
</evidence>
<protein>
    <submittedName>
        <fullName evidence="1">Uncharacterized protein</fullName>
    </submittedName>
</protein>
<evidence type="ECO:0000313" key="2">
    <source>
        <dbReference type="Proteomes" id="UP000799640"/>
    </source>
</evidence>
<dbReference type="AlphaFoldDB" id="A0A6G1I151"/>